<evidence type="ECO:0000313" key="4">
    <source>
        <dbReference type="EMBL" id="THV18570.1"/>
    </source>
</evidence>
<feature type="compositionally biased region" description="Polar residues" evidence="1">
    <location>
        <begin position="30"/>
        <end position="42"/>
    </location>
</feature>
<protein>
    <recommendedName>
        <fullName evidence="3">DUF6318 domain-containing protein</fullName>
    </recommendedName>
</protein>
<proteinExistence type="predicted"/>
<feature type="chain" id="PRO_5039435493" description="DUF6318 domain-containing protein" evidence="2">
    <location>
        <begin position="22"/>
        <end position="180"/>
    </location>
</feature>
<dbReference type="EMBL" id="STGW01000001">
    <property type="protein sequence ID" value="THV18570.1"/>
    <property type="molecule type" value="Genomic_DNA"/>
</dbReference>
<feature type="signal peptide" evidence="2">
    <location>
        <begin position="1"/>
        <end position="21"/>
    </location>
</feature>
<dbReference type="AlphaFoldDB" id="A0A4S8NNS8"/>
<evidence type="ECO:0000313" key="5">
    <source>
        <dbReference type="Proteomes" id="UP000307087"/>
    </source>
</evidence>
<dbReference type="Pfam" id="PF19843">
    <property type="entry name" value="DUF6318"/>
    <property type="match status" value="1"/>
</dbReference>
<reference evidence="4 5" key="1">
    <citation type="journal article" date="2009" name="Int. J. Syst. Evol. Microbiol.">
        <title>Nocardioides caeni sp. nov., isolated from wastewater.</title>
        <authorList>
            <person name="Yoon J.H."/>
            <person name="Kang S.J."/>
            <person name="Park S."/>
            <person name="Kim W."/>
            <person name="Oh T.K."/>
        </authorList>
    </citation>
    <scope>NUCLEOTIDE SEQUENCE [LARGE SCALE GENOMIC DNA]</scope>
    <source>
        <strain evidence="4 5">DSM 23134</strain>
    </source>
</reference>
<name>A0A4S8NNS8_9ACTN</name>
<evidence type="ECO:0000259" key="3">
    <source>
        <dbReference type="Pfam" id="PF19843"/>
    </source>
</evidence>
<dbReference type="InterPro" id="IPR046281">
    <property type="entry name" value="DUF6318"/>
</dbReference>
<feature type="region of interest" description="Disordered" evidence="1">
    <location>
        <begin position="28"/>
        <end position="58"/>
    </location>
</feature>
<gene>
    <name evidence="4" type="ORF">E9934_02870</name>
</gene>
<dbReference type="Proteomes" id="UP000307087">
    <property type="component" value="Unassembled WGS sequence"/>
</dbReference>
<accession>A0A4S8NNS8</accession>
<dbReference type="PROSITE" id="PS51257">
    <property type="entry name" value="PROKAR_LIPOPROTEIN"/>
    <property type="match status" value="1"/>
</dbReference>
<evidence type="ECO:0000256" key="2">
    <source>
        <dbReference type="SAM" id="SignalP"/>
    </source>
</evidence>
<dbReference type="OrthoDB" id="3786781at2"/>
<evidence type="ECO:0000256" key="1">
    <source>
        <dbReference type="SAM" id="MobiDB-lite"/>
    </source>
</evidence>
<sequence>MRSTRLAVALTALTLLLLGCTDDDVGPGEATSTWTPSGTIETAPTAAESSDPDAAPANETARQFIRRWVELGNQMQATGETDAFLAVAGPDCDACHEFATKVEQIYTAGGSITGGQELILRLEPESHTQWLVTTEASPTTYTDDVSASPSTLPGGRFQSRVHLVRGHHGWIVGSTEGVPL</sequence>
<keyword evidence="5" id="KW-1185">Reference proteome</keyword>
<organism evidence="4 5">
    <name type="scientific">Nocardioides caeni</name>
    <dbReference type="NCBI Taxonomy" id="574700"/>
    <lineage>
        <taxon>Bacteria</taxon>
        <taxon>Bacillati</taxon>
        <taxon>Actinomycetota</taxon>
        <taxon>Actinomycetes</taxon>
        <taxon>Propionibacteriales</taxon>
        <taxon>Nocardioidaceae</taxon>
        <taxon>Nocardioides</taxon>
    </lineage>
</organism>
<keyword evidence="2" id="KW-0732">Signal</keyword>
<dbReference type="RefSeq" id="WP_136561284.1">
    <property type="nucleotide sequence ID" value="NZ_BAABLS010000002.1"/>
</dbReference>
<comment type="caution">
    <text evidence="4">The sequence shown here is derived from an EMBL/GenBank/DDBJ whole genome shotgun (WGS) entry which is preliminary data.</text>
</comment>
<feature type="compositionally biased region" description="Low complexity" evidence="1">
    <location>
        <begin position="43"/>
        <end position="57"/>
    </location>
</feature>
<feature type="domain" description="DUF6318" evidence="3">
    <location>
        <begin position="59"/>
        <end position="132"/>
    </location>
</feature>